<protein>
    <submittedName>
        <fullName evidence="2">Helix-turn-helix transcriptional regulator</fullName>
    </submittedName>
</protein>
<dbReference type="InterPro" id="IPR010982">
    <property type="entry name" value="Lambda_DNA-bd_dom_sf"/>
</dbReference>
<dbReference type="InterPro" id="IPR001387">
    <property type="entry name" value="Cro/C1-type_HTH"/>
</dbReference>
<dbReference type="SMART" id="SM00530">
    <property type="entry name" value="HTH_XRE"/>
    <property type="match status" value="1"/>
</dbReference>
<evidence type="ECO:0000259" key="1">
    <source>
        <dbReference type="PROSITE" id="PS50943"/>
    </source>
</evidence>
<dbReference type="Pfam" id="PF13560">
    <property type="entry name" value="HTH_31"/>
    <property type="match status" value="1"/>
</dbReference>
<dbReference type="InterPro" id="IPR043917">
    <property type="entry name" value="DUF5753"/>
</dbReference>
<dbReference type="AlphaFoldDB" id="A0A8T4IT32"/>
<dbReference type="CDD" id="cd00093">
    <property type="entry name" value="HTH_XRE"/>
    <property type="match status" value="1"/>
</dbReference>
<comment type="caution">
    <text evidence="2">The sequence shown here is derived from an EMBL/GenBank/DDBJ whole genome shotgun (WGS) entry which is preliminary data.</text>
</comment>
<dbReference type="GO" id="GO:0003677">
    <property type="term" value="F:DNA binding"/>
    <property type="evidence" value="ECO:0007669"/>
    <property type="project" value="InterPro"/>
</dbReference>
<evidence type="ECO:0000313" key="2">
    <source>
        <dbReference type="EMBL" id="MBR7672464.1"/>
    </source>
</evidence>
<evidence type="ECO:0000313" key="3">
    <source>
        <dbReference type="Proteomes" id="UP000675554"/>
    </source>
</evidence>
<name>A0A8T4IT32_9ACTN</name>
<keyword evidence="3" id="KW-1185">Reference proteome</keyword>
<sequence length="272" mass="30627">MPALREIDPGESIEAFIGSRIRDARMERRWKQTELGQKVFASGSLISEIERGNEVPTRDLAKRLGVVLGLGNELVNLLRLLDGSQVQDYASGFMRQQLLAESMHEFSAHIPGLLQTEDYARANMIAGQAGDPADIESFVAGRMERQDLIWGRTKPPWLWCTLDEAVLHRDWGMPPEAMRHQLERLLELNRLPHINLSILPFNSPVVTGYLSLLTMPDGTRLAYTEGFTCGAVTKEPDQVAQYQRVYDRIHGDSLSARASTQHIEAAIERHTQ</sequence>
<reference evidence="2" key="1">
    <citation type="submission" date="2021-04" db="EMBL/GenBank/DDBJ databases">
        <title>Sequencing of actinobacteria type strains.</title>
        <authorList>
            <person name="Nguyen G.-S."/>
            <person name="Wentzel A."/>
        </authorList>
    </citation>
    <scope>NUCLEOTIDE SEQUENCE</scope>
    <source>
        <strain evidence="2">DSM 42095</strain>
    </source>
</reference>
<dbReference type="Proteomes" id="UP000675554">
    <property type="component" value="Unassembled WGS sequence"/>
</dbReference>
<accession>A0A8T4IT32</accession>
<proteinExistence type="predicted"/>
<dbReference type="Gene3D" id="1.10.260.40">
    <property type="entry name" value="lambda repressor-like DNA-binding domains"/>
    <property type="match status" value="1"/>
</dbReference>
<dbReference type="EMBL" id="JAGSMN010000106">
    <property type="protein sequence ID" value="MBR7672464.1"/>
    <property type="molecule type" value="Genomic_DNA"/>
</dbReference>
<organism evidence="2 3">
    <name type="scientific">Streptomyces daliensis</name>
    <dbReference type="NCBI Taxonomy" id="299421"/>
    <lineage>
        <taxon>Bacteria</taxon>
        <taxon>Bacillati</taxon>
        <taxon>Actinomycetota</taxon>
        <taxon>Actinomycetes</taxon>
        <taxon>Kitasatosporales</taxon>
        <taxon>Streptomycetaceae</taxon>
        <taxon>Streptomyces</taxon>
    </lineage>
</organism>
<dbReference type="Pfam" id="PF19054">
    <property type="entry name" value="DUF5753"/>
    <property type="match status" value="1"/>
</dbReference>
<dbReference type="PROSITE" id="PS50943">
    <property type="entry name" value="HTH_CROC1"/>
    <property type="match status" value="1"/>
</dbReference>
<feature type="domain" description="HTH cro/C1-type" evidence="1">
    <location>
        <begin position="21"/>
        <end position="74"/>
    </location>
</feature>
<gene>
    <name evidence="2" type="ORF">KDA82_05345</name>
</gene>
<dbReference type="SUPFAM" id="SSF47413">
    <property type="entry name" value="lambda repressor-like DNA-binding domains"/>
    <property type="match status" value="1"/>
</dbReference>